<dbReference type="InterPro" id="IPR020915">
    <property type="entry name" value="UPF0311"/>
</dbReference>
<comment type="similarity">
    <text evidence="1">Belongs to the UPF0311 family.</text>
</comment>
<dbReference type="RefSeq" id="WP_301590012.1">
    <property type="nucleotide sequence ID" value="NZ_JAPFQI010000006.1"/>
</dbReference>
<dbReference type="EMBL" id="JAPFQI010000006">
    <property type="protein sequence ID" value="MCW8086042.1"/>
    <property type="molecule type" value="Genomic_DNA"/>
</dbReference>
<dbReference type="HAMAP" id="MF_00775">
    <property type="entry name" value="UPF0311"/>
    <property type="match status" value="1"/>
</dbReference>
<dbReference type="PANTHER" id="PTHR37315:SF1">
    <property type="entry name" value="UPF0311 PROTEIN BLR7842"/>
    <property type="match status" value="1"/>
</dbReference>
<organism evidence="2 3">
    <name type="scientific">Sabulicella glaciei</name>
    <dbReference type="NCBI Taxonomy" id="2984948"/>
    <lineage>
        <taxon>Bacteria</taxon>
        <taxon>Pseudomonadati</taxon>
        <taxon>Pseudomonadota</taxon>
        <taxon>Alphaproteobacteria</taxon>
        <taxon>Acetobacterales</taxon>
        <taxon>Acetobacteraceae</taxon>
        <taxon>Sabulicella</taxon>
    </lineage>
</organism>
<dbReference type="Gene3D" id="2.40.160.20">
    <property type="match status" value="1"/>
</dbReference>
<protein>
    <recommendedName>
        <fullName evidence="1">UPF0311 protein OF850_10420</fullName>
    </recommendedName>
</protein>
<evidence type="ECO:0000313" key="2">
    <source>
        <dbReference type="EMBL" id="MCW8086042.1"/>
    </source>
</evidence>
<keyword evidence="3" id="KW-1185">Reference proteome</keyword>
<reference evidence="2 3" key="1">
    <citation type="submission" date="2022-10" db="EMBL/GenBank/DDBJ databases">
        <title>Roseococcus glaciei nov., sp. nov., isolated from glacier.</title>
        <authorList>
            <person name="Liu Q."/>
            <person name="Xin Y.-H."/>
        </authorList>
    </citation>
    <scope>NUCLEOTIDE SEQUENCE [LARGE SCALE GENOMIC DNA]</scope>
    <source>
        <strain evidence="2 3">MDT2-1-1</strain>
    </source>
</reference>
<gene>
    <name evidence="2" type="ORF">OF850_10420</name>
</gene>
<evidence type="ECO:0000256" key="1">
    <source>
        <dbReference type="HAMAP-Rule" id="MF_00775"/>
    </source>
</evidence>
<name>A0ABT3NV62_9PROT</name>
<comment type="caution">
    <text evidence="2">The sequence shown here is derived from an EMBL/GenBank/DDBJ whole genome shotgun (WGS) entry which is preliminary data.</text>
</comment>
<sequence length="154" mass="16582">MSELRGEHLFTLDLKVGEPQNAGVGPDGHELRIVPVTGGTANGPRLRAEVLGGASADWLRVETDGTAHIDVRLTLRAESGGIVHVRYSGIRTGAKEVLARLAAGEAVDPSEYYFRVALRFETGAPDLAWLNRVVAVGIGQRPPTGPRYEVYKLL</sequence>
<dbReference type="Pfam" id="PF11578">
    <property type="entry name" value="DUF3237"/>
    <property type="match status" value="1"/>
</dbReference>
<dbReference type="Proteomes" id="UP001526430">
    <property type="component" value="Unassembled WGS sequence"/>
</dbReference>
<dbReference type="PANTHER" id="PTHR37315">
    <property type="entry name" value="UPF0311 PROTEIN BLR7842"/>
    <property type="match status" value="1"/>
</dbReference>
<evidence type="ECO:0000313" key="3">
    <source>
        <dbReference type="Proteomes" id="UP001526430"/>
    </source>
</evidence>
<proteinExistence type="inferred from homology"/>
<accession>A0ABT3NV62</accession>